<dbReference type="EMBL" id="CP012159">
    <property type="protein sequence ID" value="AKT39929.1"/>
    <property type="molecule type" value="Genomic_DNA"/>
</dbReference>
<dbReference type="PANTHER" id="PTHR43281:SF1">
    <property type="entry name" value="FARNESYL DIPHOSPHATE SYNTHASE"/>
    <property type="match status" value="1"/>
</dbReference>
<keyword evidence="5" id="KW-0460">Magnesium</keyword>
<dbReference type="Pfam" id="PF00348">
    <property type="entry name" value="polyprenyl_synt"/>
    <property type="match status" value="1"/>
</dbReference>
<dbReference type="InterPro" id="IPR033749">
    <property type="entry name" value="Polyprenyl_synt_CS"/>
</dbReference>
<evidence type="ECO:0000256" key="1">
    <source>
        <dbReference type="ARBA" id="ARBA00001946"/>
    </source>
</evidence>
<organism evidence="8 9">
    <name type="scientific">Chondromyces crocatus</name>
    <dbReference type="NCBI Taxonomy" id="52"/>
    <lineage>
        <taxon>Bacteria</taxon>
        <taxon>Pseudomonadati</taxon>
        <taxon>Myxococcota</taxon>
        <taxon>Polyangia</taxon>
        <taxon>Polyangiales</taxon>
        <taxon>Polyangiaceae</taxon>
        <taxon>Chondromyces</taxon>
    </lineage>
</organism>
<protein>
    <submittedName>
        <fullName evidence="8">Geranyltranstransferase</fullName>
    </submittedName>
</protein>
<dbReference type="PROSITE" id="PS00444">
    <property type="entry name" value="POLYPRENYL_SYNTHASE_2"/>
    <property type="match status" value="1"/>
</dbReference>
<dbReference type="RefSeq" id="WP_050431927.1">
    <property type="nucleotide sequence ID" value="NZ_CP012159.1"/>
</dbReference>
<comment type="similarity">
    <text evidence="2 7">Belongs to the FPP/GGPP synthase family.</text>
</comment>
<keyword evidence="4" id="KW-0479">Metal-binding</keyword>
<evidence type="ECO:0000256" key="2">
    <source>
        <dbReference type="ARBA" id="ARBA00006706"/>
    </source>
</evidence>
<dbReference type="SFLD" id="SFLDS00005">
    <property type="entry name" value="Isoprenoid_Synthase_Type_I"/>
    <property type="match status" value="1"/>
</dbReference>
<dbReference type="GO" id="GO:0046872">
    <property type="term" value="F:metal ion binding"/>
    <property type="evidence" value="ECO:0007669"/>
    <property type="project" value="UniProtKB-KW"/>
</dbReference>
<name>A0A0K1EGF2_CHOCO</name>
<dbReference type="PATRIC" id="fig|52.7.peg.4492"/>
<evidence type="ECO:0000313" key="8">
    <source>
        <dbReference type="EMBL" id="AKT39929.1"/>
    </source>
</evidence>
<gene>
    <name evidence="8" type="primary">ispA</name>
    <name evidence="8" type="ORF">CMC5_040800</name>
</gene>
<dbReference type="Gene3D" id="1.10.600.10">
    <property type="entry name" value="Farnesyl Diphosphate Synthase"/>
    <property type="match status" value="1"/>
</dbReference>
<keyword evidence="6" id="KW-0414">Isoprene biosynthesis</keyword>
<proteinExistence type="inferred from homology"/>
<dbReference type="PROSITE" id="PS00723">
    <property type="entry name" value="POLYPRENYL_SYNTHASE_1"/>
    <property type="match status" value="1"/>
</dbReference>
<reference evidence="8 9" key="1">
    <citation type="submission" date="2015-07" db="EMBL/GenBank/DDBJ databases">
        <title>Genome analysis of myxobacterium Chondromyces crocatus Cm c5 reveals a high potential for natural compound synthesis and the genetic basis for the loss of fruiting body formation.</title>
        <authorList>
            <person name="Zaburannyi N."/>
            <person name="Bunk B."/>
            <person name="Maier J."/>
            <person name="Overmann J."/>
            <person name="Mueller R."/>
        </authorList>
    </citation>
    <scope>NUCLEOTIDE SEQUENCE [LARGE SCALE GENOMIC DNA]</scope>
    <source>
        <strain evidence="8 9">Cm c5</strain>
    </source>
</reference>
<keyword evidence="9" id="KW-1185">Reference proteome</keyword>
<evidence type="ECO:0000256" key="3">
    <source>
        <dbReference type="ARBA" id="ARBA00022679"/>
    </source>
</evidence>
<dbReference type="CDD" id="cd00685">
    <property type="entry name" value="Trans_IPPS_HT"/>
    <property type="match status" value="1"/>
</dbReference>
<dbReference type="Proteomes" id="UP000067626">
    <property type="component" value="Chromosome"/>
</dbReference>
<evidence type="ECO:0000313" key="9">
    <source>
        <dbReference type="Proteomes" id="UP000067626"/>
    </source>
</evidence>
<evidence type="ECO:0000256" key="4">
    <source>
        <dbReference type="ARBA" id="ARBA00022723"/>
    </source>
</evidence>
<dbReference type="InterPro" id="IPR008949">
    <property type="entry name" value="Isoprenoid_synthase_dom_sf"/>
</dbReference>
<dbReference type="STRING" id="52.CMC5_040800"/>
<dbReference type="SUPFAM" id="SSF48576">
    <property type="entry name" value="Terpenoid synthases"/>
    <property type="match status" value="1"/>
</dbReference>
<accession>A0A0K1EGF2</accession>
<dbReference type="AlphaFoldDB" id="A0A0K1EGF2"/>
<dbReference type="GO" id="GO:0004659">
    <property type="term" value="F:prenyltransferase activity"/>
    <property type="evidence" value="ECO:0007669"/>
    <property type="project" value="InterPro"/>
</dbReference>
<sequence>MPEHAAAATTEPTSGADRTLEGAHGAAARAFLDFLASIRPAVETRLEARWQREIDRIKGYGPEIEAMAAEARSLTLRGGKRYRAGLVVAAHLGVAPEAPLDAAYDTAAALELIQTYLLIQDDWIDEDDTRRGGPSVHAALGRSLKNERLGAVSALLASDLTWSLAVGLLAAAPADPSLVLATLRTFCETHQDVVVGQHLDVLGRAEDVEQMHALKTGSYTVRGPLLLGATLAGASGDVLAALERYAAPVGVAFQLRDDLLGTFGSEAETGKPVGNDLRNGKRTAVIAWIDGRLDASGQSILDRAFGKSEATPDEVAEATALLVTAGARTAVEDRLDALCTEAERLAAELPVSARAREILAGAAAALRWRQR</sequence>
<keyword evidence="3 7" id="KW-0808">Transferase</keyword>
<evidence type="ECO:0000256" key="7">
    <source>
        <dbReference type="RuleBase" id="RU004466"/>
    </source>
</evidence>
<evidence type="ECO:0000256" key="6">
    <source>
        <dbReference type="ARBA" id="ARBA00023229"/>
    </source>
</evidence>
<dbReference type="GO" id="GO:0008299">
    <property type="term" value="P:isoprenoid biosynthetic process"/>
    <property type="evidence" value="ECO:0007669"/>
    <property type="project" value="UniProtKB-KW"/>
</dbReference>
<dbReference type="PANTHER" id="PTHR43281">
    <property type="entry name" value="FARNESYL DIPHOSPHATE SYNTHASE"/>
    <property type="match status" value="1"/>
</dbReference>
<evidence type="ECO:0000256" key="5">
    <source>
        <dbReference type="ARBA" id="ARBA00022842"/>
    </source>
</evidence>
<dbReference type="KEGG" id="ccro:CMC5_040800"/>
<comment type="cofactor">
    <cofactor evidence="1">
        <name>Mg(2+)</name>
        <dbReference type="ChEBI" id="CHEBI:18420"/>
    </cofactor>
</comment>
<dbReference type="OrthoDB" id="9805316at2"/>
<dbReference type="InterPro" id="IPR000092">
    <property type="entry name" value="Polyprenyl_synt"/>
</dbReference>